<organism evidence="6 7">
    <name type="scientific">Caenorhabditis angaria</name>
    <dbReference type="NCBI Taxonomy" id="860376"/>
    <lineage>
        <taxon>Eukaryota</taxon>
        <taxon>Metazoa</taxon>
        <taxon>Ecdysozoa</taxon>
        <taxon>Nematoda</taxon>
        <taxon>Chromadorea</taxon>
        <taxon>Rhabditida</taxon>
        <taxon>Rhabditina</taxon>
        <taxon>Rhabditomorpha</taxon>
        <taxon>Rhabditoidea</taxon>
        <taxon>Rhabditidae</taxon>
        <taxon>Peloderinae</taxon>
        <taxon>Caenorhabditis</taxon>
    </lineage>
</organism>
<proteinExistence type="inferred from homology"/>
<name>A0A9P1IY50_9PELO</name>
<comment type="similarity">
    <text evidence="1">Belongs to the carnitine/choline acetyltransferase family.</text>
</comment>
<dbReference type="PANTHER" id="PTHR22589">
    <property type="entry name" value="CARNITINE O-ACYLTRANSFERASE"/>
    <property type="match status" value="1"/>
</dbReference>
<dbReference type="InterPro" id="IPR042231">
    <property type="entry name" value="Cho/carn_acyl_trans_2"/>
</dbReference>
<feature type="active site" description="Proton acceptor" evidence="4">
    <location>
        <position position="188"/>
    </location>
</feature>
<sequence length="482" mass="55008">MFLVFSEKWPITSSRGVTWDMVQFHQLFSSNRTPHRPNDSMDRFFKTKTEGVAPHHVIVNCNGVLWKVDILNSNNEIKSADELYAILKFIESNSIDQKKYSVTKLTTTDRDTWAQNRDELLRVSARNLENLHDIETSILFLTLAPGKAGDQSSFMKTVLLDESWMTWQDKSVSLVIYQDGQVATQGDHSNIDAIVLLQVGDYVAERVRKELWHPCKLETFQTPLRLDFELSEHLRNELSLADVSFYKNKRLYRARPIHYSTYGNDLCRTAKVYTDTVIQIALQLAYVRTHGMFAPIYETASTRKFYHGRTETVRGCTPEFVRFARLILGEEKEETTSAKVLFEEAILAHNKLMADCMDGNGFDRHLLGLKKTLEIMNKGCGPKWAVPEFLQNETWRRLGGNGNFLLSTSFIGYMTGNQVGTIGYVAAMRADGYGCFYRIGKDRISVAVSDWAGTRSNIDAFSGNVVWALDRLQEFMSGKSKM</sequence>
<dbReference type="InterPro" id="IPR000542">
    <property type="entry name" value="Carn_acyl_trans"/>
</dbReference>
<feature type="domain" description="Choline/carnitine acyltransferase" evidence="5">
    <location>
        <begin position="11"/>
        <end position="461"/>
    </location>
</feature>
<evidence type="ECO:0000256" key="4">
    <source>
        <dbReference type="PIRSR" id="PIRSR600542-1"/>
    </source>
</evidence>
<dbReference type="Gene3D" id="3.30.559.70">
    <property type="entry name" value="Choline/Carnitine o-acyltransferase, domain 2"/>
    <property type="match status" value="1"/>
</dbReference>
<evidence type="ECO:0000256" key="1">
    <source>
        <dbReference type="ARBA" id="ARBA00005232"/>
    </source>
</evidence>
<evidence type="ECO:0000259" key="5">
    <source>
        <dbReference type="Pfam" id="PF00755"/>
    </source>
</evidence>
<dbReference type="EMBL" id="CANHGI010000005">
    <property type="protein sequence ID" value="CAI5453231.1"/>
    <property type="molecule type" value="Genomic_DNA"/>
</dbReference>
<evidence type="ECO:0000313" key="7">
    <source>
        <dbReference type="Proteomes" id="UP001152747"/>
    </source>
</evidence>
<dbReference type="Gene3D" id="3.30.559.10">
    <property type="entry name" value="Chloramphenicol acetyltransferase-like domain"/>
    <property type="match status" value="1"/>
</dbReference>
<dbReference type="GO" id="GO:0008458">
    <property type="term" value="F:carnitine O-octanoyltransferase activity"/>
    <property type="evidence" value="ECO:0007669"/>
    <property type="project" value="TreeGrafter"/>
</dbReference>
<evidence type="ECO:0000313" key="6">
    <source>
        <dbReference type="EMBL" id="CAI5453231.1"/>
    </source>
</evidence>
<gene>
    <name evidence="6" type="ORF">CAMP_LOCUS15868</name>
</gene>
<dbReference type="InterPro" id="IPR039551">
    <property type="entry name" value="Cho/carn_acyl_trans"/>
</dbReference>
<dbReference type="SUPFAM" id="SSF52777">
    <property type="entry name" value="CoA-dependent acyltransferases"/>
    <property type="match status" value="2"/>
</dbReference>
<dbReference type="Proteomes" id="UP001152747">
    <property type="component" value="Unassembled WGS sequence"/>
</dbReference>
<dbReference type="InterPro" id="IPR023213">
    <property type="entry name" value="CAT-like_dom_sf"/>
</dbReference>
<evidence type="ECO:0000256" key="3">
    <source>
        <dbReference type="ARBA" id="ARBA00023315"/>
    </source>
</evidence>
<reference evidence="6" key="1">
    <citation type="submission" date="2022-11" db="EMBL/GenBank/DDBJ databases">
        <authorList>
            <person name="Kikuchi T."/>
        </authorList>
    </citation>
    <scope>NUCLEOTIDE SEQUENCE</scope>
    <source>
        <strain evidence="6">PS1010</strain>
    </source>
</reference>
<keyword evidence="3" id="KW-0012">Acyltransferase</keyword>
<dbReference type="GO" id="GO:0005777">
    <property type="term" value="C:peroxisome"/>
    <property type="evidence" value="ECO:0007669"/>
    <property type="project" value="TreeGrafter"/>
</dbReference>
<dbReference type="PANTHER" id="PTHR22589:SF67">
    <property type="entry name" value="PEROXISOMAL CARNITINE O-OCTANOYLTRANSFERASE"/>
    <property type="match status" value="1"/>
</dbReference>
<dbReference type="OrthoDB" id="240216at2759"/>
<dbReference type="Pfam" id="PF00755">
    <property type="entry name" value="Carn_acyltransf"/>
    <property type="match status" value="1"/>
</dbReference>
<comment type="caution">
    <text evidence="6">The sequence shown here is derived from an EMBL/GenBank/DDBJ whole genome shotgun (WGS) entry which is preliminary data.</text>
</comment>
<keyword evidence="2" id="KW-0808">Transferase</keyword>
<accession>A0A9P1IY50</accession>
<protein>
    <recommendedName>
        <fullName evidence="5">Choline/carnitine acyltransferase domain-containing protein</fullName>
    </recommendedName>
</protein>
<evidence type="ECO:0000256" key="2">
    <source>
        <dbReference type="ARBA" id="ARBA00022679"/>
    </source>
</evidence>
<dbReference type="AlphaFoldDB" id="A0A9P1IY50"/>
<keyword evidence="7" id="KW-1185">Reference proteome</keyword>